<dbReference type="HOGENOM" id="CLU_150191_1_0_1"/>
<dbReference type="EMBL" id="JH795873">
    <property type="protein sequence ID" value="EJT98314.1"/>
    <property type="molecule type" value="Genomic_DNA"/>
</dbReference>
<evidence type="ECO:0000256" key="1">
    <source>
        <dbReference type="SAM" id="MobiDB-lite"/>
    </source>
</evidence>
<dbReference type="OrthoDB" id="5277092at2759"/>
<protein>
    <submittedName>
        <fullName evidence="2">Uncharacterized protein</fullName>
    </submittedName>
</protein>
<name>M5FSS9_DACPD</name>
<dbReference type="Proteomes" id="UP000030653">
    <property type="component" value="Unassembled WGS sequence"/>
</dbReference>
<evidence type="ECO:0000313" key="2">
    <source>
        <dbReference type="EMBL" id="EJT98314.1"/>
    </source>
</evidence>
<dbReference type="OMA" id="FQAMQDQ"/>
<reference evidence="2 3" key="1">
    <citation type="journal article" date="2012" name="Science">
        <title>The Paleozoic origin of enzymatic lignin decomposition reconstructed from 31 fungal genomes.</title>
        <authorList>
            <person name="Floudas D."/>
            <person name="Binder M."/>
            <person name="Riley R."/>
            <person name="Barry K."/>
            <person name="Blanchette R.A."/>
            <person name="Henrissat B."/>
            <person name="Martinez A.T."/>
            <person name="Otillar R."/>
            <person name="Spatafora J.W."/>
            <person name="Yadav J.S."/>
            <person name="Aerts A."/>
            <person name="Benoit I."/>
            <person name="Boyd A."/>
            <person name="Carlson A."/>
            <person name="Copeland A."/>
            <person name="Coutinho P.M."/>
            <person name="de Vries R.P."/>
            <person name="Ferreira P."/>
            <person name="Findley K."/>
            <person name="Foster B."/>
            <person name="Gaskell J."/>
            <person name="Glotzer D."/>
            <person name="Gorecki P."/>
            <person name="Heitman J."/>
            <person name="Hesse C."/>
            <person name="Hori C."/>
            <person name="Igarashi K."/>
            <person name="Jurgens J.A."/>
            <person name="Kallen N."/>
            <person name="Kersten P."/>
            <person name="Kohler A."/>
            <person name="Kuees U."/>
            <person name="Kumar T.K.A."/>
            <person name="Kuo A."/>
            <person name="LaButti K."/>
            <person name="Larrondo L.F."/>
            <person name="Lindquist E."/>
            <person name="Ling A."/>
            <person name="Lombard V."/>
            <person name="Lucas S."/>
            <person name="Lundell T."/>
            <person name="Martin R."/>
            <person name="McLaughlin D.J."/>
            <person name="Morgenstern I."/>
            <person name="Morin E."/>
            <person name="Murat C."/>
            <person name="Nagy L.G."/>
            <person name="Nolan M."/>
            <person name="Ohm R.A."/>
            <person name="Patyshakuliyeva A."/>
            <person name="Rokas A."/>
            <person name="Ruiz-Duenas F.J."/>
            <person name="Sabat G."/>
            <person name="Salamov A."/>
            <person name="Samejima M."/>
            <person name="Schmutz J."/>
            <person name="Slot J.C."/>
            <person name="St John F."/>
            <person name="Stenlid J."/>
            <person name="Sun H."/>
            <person name="Sun S."/>
            <person name="Syed K."/>
            <person name="Tsang A."/>
            <person name="Wiebenga A."/>
            <person name="Young D."/>
            <person name="Pisabarro A."/>
            <person name="Eastwood D.C."/>
            <person name="Martin F."/>
            <person name="Cullen D."/>
            <person name="Grigoriev I.V."/>
            <person name="Hibbett D.S."/>
        </authorList>
    </citation>
    <scope>NUCLEOTIDE SEQUENCE [LARGE SCALE GENOMIC DNA]</scope>
    <source>
        <strain evidence="2 3">DJM-731 SS1</strain>
    </source>
</reference>
<feature type="region of interest" description="Disordered" evidence="1">
    <location>
        <begin position="1"/>
        <end position="24"/>
    </location>
</feature>
<feature type="compositionally biased region" description="Low complexity" evidence="1">
    <location>
        <begin position="1"/>
        <end position="10"/>
    </location>
</feature>
<keyword evidence="3" id="KW-1185">Reference proteome</keyword>
<sequence length="101" mass="11102">MSWFSGSSSKSEPKGKQPDAGKQTIKDFVQQVPNAMYEFSSDDQSQSAEICRRTSSGVSCIKVDGTSKKLFETMQSMGFFCALPADPGKTYMECKPLMPPK</sequence>
<proteinExistence type="predicted"/>
<organism evidence="2 3">
    <name type="scientific">Dacryopinax primogenitus (strain DJM 731)</name>
    <name type="common">Brown rot fungus</name>
    <dbReference type="NCBI Taxonomy" id="1858805"/>
    <lineage>
        <taxon>Eukaryota</taxon>
        <taxon>Fungi</taxon>
        <taxon>Dikarya</taxon>
        <taxon>Basidiomycota</taxon>
        <taxon>Agaricomycotina</taxon>
        <taxon>Dacrymycetes</taxon>
        <taxon>Dacrymycetales</taxon>
        <taxon>Dacrymycetaceae</taxon>
        <taxon>Dacryopinax</taxon>
    </lineage>
</organism>
<accession>M5FSS9</accession>
<gene>
    <name evidence="2" type="ORF">DACRYDRAFT_24385</name>
</gene>
<dbReference type="RefSeq" id="XP_040625212.1">
    <property type="nucleotide sequence ID" value="XM_040773666.1"/>
</dbReference>
<dbReference type="AlphaFoldDB" id="M5FSS9"/>
<dbReference type="GeneID" id="63688728"/>
<evidence type="ECO:0000313" key="3">
    <source>
        <dbReference type="Proteomes" id="UP000030653"/>
    </source>
</evidence>